<keyword evidence="7 12" id="KW-0238">DNA-binding</keyword>
<feature type="compositionally biased region" description="Polar residues" evidence="14">
    <location>
        <begin position="2187"/>
        <end position="2199"/>
    </location>
</feature>
<dbReference type="Gene3D" id="3.30.160.60">
    <property type="entry name" value="Classic Zinc Finger"/>
    <property type="match status" value="3"/>
</dbReference>
<evidence type="ECO:0000259" key="15">
    <source>
        <dbReference type="PROSITE" id="PS50071"/>
    </source>
</evidence>
<keyword evidence="2" id="KW-0479">Metal-binding</keyword>
<feature type="domain" description="C2H2-type" evidence="16">
    <location>
        <begin position="1787"/>
        <end position="1811"/>
    </location>
</feature>
<feature type="region of interest" description="Disordered" evidence="14">
    <location>
        <begin position="1581"/>
        <end position="1610"/>
    </location>
</feature>
<comment type="subcellular location">
    <subcellularLocation>
        <location evidence="1 12 13">Nucleus</location>
    </subcellularLocation>
</comment>
<accession>A0ABM1Y303</accession>
<evidence type="ECO:0000259" key="16">
    <source>
        <dbReference type="PROSITE" id="PS50157"/>
    </source>
</evidence>
<evidence type="ECO:0000256" key="8">
    <source>
        <dbReference type="ARBA" id="ARBA00023155"/>
    </source>
</evidence>
<organism evidence="17 18">
    <name type="scientific">Aedes albopictus</name>
    <name type="common">Asian tiger mosquito</name>
    <name type="synonym">Stegomyia albopicta</name>
    <dbReference type="NCBI Taxonomy" id="7160"/>
    <lineage>
        <taxon>Eukaryota</taxon>
        <taxon>Metazoa</taxon>
        <taxon>Ecdysozoa</taxon>
        <taxon>Arthropoda</taxon>
        <taxon>Hexapoda</taxon>
        <taxon>Insecta</taxon>
        <taxon>Pterygota</taxon>
        <taxon>Neoptera</taxon>
        <taxon>Endopterygota</taxon>
        <taxon>Diptera</taxon>
        <taxon>Nematocera</taxon>
        <taxon>Culicoidea</taxon>
        <taxon>Culicidae</taxon>
        <taxon>Culicinae</taxon>
        <taxon>Aedini</taxon>
        <taxon>Aedes</taxon>
        <taxon>Stegomyia</taxon>
    </lineage>
</organism>
<feature type="compositionally biased region" description="Pro residues" evidence="14">
    <location>
        <begin position="1885"/>
        <end position="1897"/>
    </location>
</feature>
<reference evidence="17" key="2">
    <citation type="submission" date="2025-05" db="UniProtKB">
        <authorList>
            <consortium name="EnsemblMetazoa"/>
        </authorList>
    </citation>
    <scope>IDENTIFICATION</scope>
    <source>
        <strain evidence="17">Foshan</strain>
    </source>
</reference>
<evidence type="ECO:0000256" key="11">
    <source>
        <dbReference type="PROSITE-ProRule" id="PRU00042"/>
    </source>
</evidence>
<keyword evidence="5" id="KW-0862">Zinc</keyword>
<feature type="DNA-binding region" description="Homeobox" evidence="12">
    <location>
        <begin position="2125"/>
        <end position="2184"/>
    </location>
</feature>
<feature type="region of interest" description="Disordered" evidence="14">
    <location>
        <begin position="63"/>
        <end position="92"/>
    </location>
</feature>
<keyword evidence="6" id="KW-0805">Transcription regulation</keyword>
<dbReference type="InterPro" id="IPR009057">
    <property type="entry name" value="Homeodomain-like_sf"/>
</dbReference>
<dbReference type="Gene3D" id="1.10.10.60">
    <property type="entry name" value="Homeodomain-like"/>
    <property type="match status" value="2"/>
</dbReference>
<feature type="region of interest" description="Disordered" evidence="14">
    <location>
        <begin position="1403"/>
        <end position="1423"/>
    </location>
</feature>
<keyword evidence="9" id="KW-0804">Transcription</keyword>
<feature type="region of interest" description="Disordered" evidence="14">
    <location>
        <begin position="1214"/>
        <end position="1233"/>
    </location>
</feature>
<dbReference type="PROSITE" id="PS00027">
    <property type="entry name" value="HOMEOBOX_1"/>
    <property type="match status" value="1"/>
</dbReference>
<evidence type="ECO:0000256" key="7">
    <source>
        <dbReference type="ARBA" id="ARBA00023125"/>
    </source>
</evidence>
<feature type="compositionally biased region" description="Low complexity" evidence="14">
    <location>
        <begin position="1867"/>
        <end position="1884"/>
    </location>
</feature>
<dbReference type="PROSITE" id="PS50071">
    <property type="entry name" value="HOMEOBOX_2"/>
    <property type="match status" value="2"/>
</dbReference>
<evidence type="ECO:0000256" key="10">
    <source>
        <dbReference type="ARBA" id="ARBA00023242"/>
    </source>
</evidence>
<feature type="domain" description="C2H2-type" evidence="16">
    <location>
        <begin position="1692"/>
        <end position="1721"/>
    </location>
</feature>
<feature type="compositionally biased region" description="Polar residues" evidence="14">
    <location>
        <begin position="176"/>
        <end position="191"/>
    </location>
</feature>
<keyword evidence="18" id="KW-1185">Reference proteome</keyword>
<dbReference type="SMART" id="SM00451">
    <property type="entry name" value="ZnF_U1"/>
    <property type="match status" value="6"/>
</dbReference>
<feature type="region of interest" description="Disordered" evidence="14">
    <location>
        <begin position="2183"/>
        <end position="2202"/>
    </location>
</feature>
<dbReference type="InterPro" id="IPR003604">
    <property type="entry name" value="Matrin/U1-like-C_Znf_C2H2"/>
</dbReference>
<reference evidence="18" key="1">
    <citation type="journal article" date="2015" name="Proc. Natl. Acad. Sci. U.S.A.">
        <title>Genome sequence of the Asian Tiger mosquito, Aedes albopictus, reveals insights into its biology, genetics, and evolution.</title>
        <authorList>
            <person name="Chen X.G."/>
            <person name="Jiang X."/>
            <person name="Gu J."/>
            <person name="Xu M."/>
            <person name="Wu Y."/>
            <person name="Deng Y."/>
            <person name="Zhang C."/>
            <person name="Bonizzoni M."/>
            <person name="Dermauw W."/>
            <person name="Vontas J."/>
            <person name="Armbruster P."/>
            <person name="Huang X."/>
            <person name="Yang Y."/>
            <person name="Zhang H."/>
            <person name="He W."/>
            <person name="Peng H."/>
            <person name="Liu Y."/>
            <person name="Wu K."/>
            <person name="Chen J."/>
            <person name="Lirakis M."/>
            <person name="Topalis P."/>
            <person name="Van Leeuwen T."/>
            <person name="Hall A.B."/>
            <person name="Jiang X."/>
            <person name="Thorpe C."/>
            <person name="Mueller R.L."/>
            <person name="Sun C."/>
            <person name="Waterhouse R.M."/>
            <person name="Yan G."/>
            <person name="Tu Z.J."/>
            <person name="Fang X."/>
            <person name="James A.A."/>
        </authorList>
    </citation>
    <scope>NUCLEOTIDE SEQUENCE [LARGE SCALE GENOMIC DNA]</scope>
    <source>
        <strain evidence="18">Foshan</strain>
    </source>
</reference>
<dbReference type="Pfam" id="PF00046">
    <property type="entry name" value="Homeodomain"/>
    <property type="match status" value="2"/>
</dbReference>
<feature type="domain" description="C2H2-type" evidence="16">
    <location>
        <begin position="626"/>
        <end position="655"/>
    </location>
</feature>
<dbReference type="RefSeq" id="XP_062699750.1">
    <property type="nucleotide sequence ID" value="XM_062843766.1"/>
</dbReference>
<evidence type="ECO:0000256" key="1">
    <source>
        <dbReference type="ARBA" id="ARBA00004123"/>
    </source>
</evidence>
<feature type="region of interest" description="Disordered" evidence="14">
    <location>
        <begin position="175"/>
        <end position="218"/>
    </location>
</feature>
<dbReference type="Pfam" id="PF24056">
    <property type="entry name" value="zf-C2H2_ZFHX3"/>
    <property type="match status" value="1"/>
</dbReference>
<feature type="region of interest" description="Disordered" evidence="14">
    <location>
        <begin position="314"/>
        <end position="390"/>
    </location>
</feature>
<dbReference type="InterPro" id="IPR017970">
    <property type="entry name" value="Homeobox_CS"/>
</dbReference>
<feature type="compositionally biased region" description="Low complexity" evidence="14">
    <location>
        <begin position="2213"/>
        <end position="2230"/>
    </location>
</feature>
<feature type="region of interest" description="Disordered" evidence="14">
    <location>
        <begin position="2301"/>
        <end position="2348"/>
    </location>
</feature>
<dbReference type="EnsemblMetazoa" id="AALFPA23_005199.R6574">
    <property type="protein sequence ID" value="AALFPA23_005199.P6574"/>
    <property type="gene ID" value="AALFPA23_005199"/>
</dbReference>
<dbReference type="SUPFAM" id="SSF46689">
    <property type="entry name" value="Homeodomain-like"/>
    <property type="match status" value="2"/>
</dbReference>
<feature type="domain" description="C2H2-type" evidence="16">
    <location>
        <begin position="1497"/>
        <end position="1524"/>
    </location>
</feature>
<dbReference type="EnsemblMetazoa" id="AALFPA23_005199.R6573">
    <property type="protein sequence ID" value="AALFPA23_005199.P6573"/>
    <property type="gene ID" value="AALFPA23_005199"/>
</dbReference>
<sequence length="2553" mass="284466">MASRKNAKFSTKIQFYLKHRESRILKLCNDTISPVPNDSLTRAIFKLLSKQPVDNRRIIPLLADKKRPSTKSTASHSTVKTPSATTATPTTESPVTAALTAALAATTTAASCTASSTPVSGLSSLSSLPEYQKDVERFRGRIICQDNTCIIDPAASPKNDNNSNPRTHSFRIVSFSKESTGNKSDTSSSPLGGSDGGRDSVGEEQAQNLSSSSPTSTASTQAGHKAILMCFSCKLSFGTCRSFIAHAKMEHSLTLNDYERMLLEKNYSSAIIQTNTERQFYFLVPFEEKSSANSTNINNNNSINTSTSIKTTMMDSEERMRSGSGINSNGGSQQPSPQQQQQQQLQQSLQQQQQATQLQQQQQQQQHQQLSPQLLTPDKSPGPINFDGGFPKLAPSSMLYDMDNKLQASWKLAAEKYNNVMNESVAVAAAAAAAAAAQEEKNAASGKALADFLTQQKMLSAAENLYSKQNKFLELMNSNPLAAAAAKAAAAGTAVDGAGDFHLAKKYNAMDLYKQLMAANNFRPEGLDALKEELKPEHQISVKKLETEPTGAFRGNSFAPNISTRNSCKTLKCPQCNWHYKYQETLEIHMREKHPDGETACSYCLAGQQHPRLARGESYTCGYKPYRCDICNYSTTTKGNLSIHMQSDKHLNNMQDLNGMMNKGNQNFLNLATLQPTEKVNTSRNQYMQATSPLSLSTKLTQQQVKETQHTNYDANRPKSFFKCDICNYDTNIARNLRIHMTSEKHISNLNSLQSSYSQLKNLQTMSSPEGLDYLSALNLNALKEDNPLNRVEDYTNSSLKSLSIPTSPFAPIDPTPVSTANSTPTPESIFLNNPSPFSAGSEPDRNASGPLDFQQQLDEDKNPLHFEPPIRLTLDPSTYYTCLICSDFDTNNLEELKKHVIKDRLTSNIAMDSIVIAAASCECLLCGFRSPTADKHDLERHLKTEAHLKRLDLMIHLLEGRDKAIGKLKHFCGPELFKKLSMIFPLPEETKFPYEEMPSIGEISRSPLTLLLEPKTELVEREFNGDCEGTQPHPDNVQIKCNCCNYYTTSLEKIGIHSLSEKHIFRRICFDYLLLISSEKNAAAGGGGSLSPLNLQQSVKGEDGRPGSAAMLLRGGQLMLTCVPCGFKTDHIYYMIHHLKKSCKVEQNINLLGLRNIFKLTPKGADSQDAMDSASAATGDNNGANTVNALCSILQEKKPWNGENCNGKGGAGGGAAGSNGNGSGSSEASSEGTCKDRCLVCSVCNNFSSKKINVMQHLLQNHNVGNELLAQDYPNLNVPSAMQKKPFDYLRTLTEARSAQNLRLIEKVTFMNDTFGMKENCNDLKHGNLAEMLENFMGGGKDDGEKVEKNSIQTVSCPLCPEMFLDQVNVETHVIRVHNIKMEGLNRLLKLVDTSQFLKTTKQQQQLGSPDKSPKKETSPSPEIKCSFCKVCFDSMVDLKIHCNESNHFKRNADSEDLACFLNDCKDAFDNLSDLHQHFKANHLNFLISENHTYKYRCKLCPFAFKTHEKLNRHLFYHSLRESTKCFYCDAHFKNINSLTGHIAEKHPQESAAQKGADGQQSESASILFFKDLKRKMMNHKNGMSPKSDRSQTRDSADEDRLSEKSMSSKSSLYYEKSLDGSDGGGMKFTCNDCKFSFMDAAALERHVTTVFHMPKEKDKSGGEGLAGMVNKQQLFYDIKSEKFTNPNRPFKCTICMESFTQKNILLVHYNSVSHLNKLKKFKTEKQQQFPFAMGDGGGDGGEMGAGKDLMGGLQPDFKAFGLPLIGDVGEKRKDIEEKETARKKFKCDICNVAYTQGSTLDIHMRSVLHQTRACRLQERSMFGQLQVADKKKSDFPLIQTIPESHESPNFIDDVPLRKIKSPAEQQRQQQQLQQQHLQQQELPQPPQIPQQPPMLNPMLGAFGLGAAAAAAIDKPEIVLCECCFQLFPNKATLENHLELSPECSAIKKKIMENNAPPPENFNESFQQQALNELAKVNNTLPGFDLTPEALLGKTPFPLDPTANLMDPNFLKNASLLQFATDPNNKLGPNALNVLNFMHFHHLMSLSYLNLAPQLNFGAVPPKVPEINAKTDLEKVIPVDKTKLPPVVLPPNLNGKSPLELNLMQHQLESKLPPQPPQQQPCTQKRARTRITDDQLRILRSHFDINNSPSEESIQEMSLKANLPPKVVKHWFRNTLFKERQRSKDSPYNFSIPPSTKLNVEEYERTGETKVTDLQSNDSQDTSQNSTDTKMNEIKQSFSKSLMESLSKHQASQEMGNLQLSKQLFPDPFGTPDFQTQHEQAAHLQANVANFFAQAPEVTPNKKKKIKSESCNASPVPADLQIDSTNSSPLPMRPPSAISLKKHMSDPRPPLGQPILMEEMKNTSPIDSPVLSPPSSMAGGLLSQQQLSQNQAAITCSNGKRANRTRFTDYQIKVLQEFFENNSYPKDSDLEYLSKLLMLSPRVIVVWFQNARQKQRKIYENQPNPTFETDDKKGININYTCKKCNLVFQRYYELIRHQKNHCFKEESNKRSAKAQLAAAQIAHSFTSGSEDSDSSMDVSRRDFQPRENDFPL</sequence>
<evidence type="ECO:0000313" key="17">
    <source>
        <dbReference type="EnsemblMetazoa" id="AALFPA23_005199.P6573"/>
    </source>
</evidence>
<dbReference type="GeneID" id="115256846"/>
<dbReference type="Proteomes" id="UP000069940">
    <property type="component" value="Unassembled WGS sequence"/>
</dbReference>
<evidence type="ECO:0000256" key="9">
    <source>
        <dbReference type="ARBA" id="ARBA00023163"/>
    </source>
</evidence>
<feature type="compositionally biased region" description="Low complexity" evidence="14">
    <location>
        <begin position="322"/>
        <end position="375"/>
    </location>
</feature>
<keyword evidence="10 12" id="KW-0539">Nucleus</keyword>
<dbReference type="InterPro" id="IPR013087">
    <property type="entry name" value="Znf_C2H2_type"/>
</dbReference>
<feature type="DNA-binding region" description="Homeobox" evidence="12">
    <location>
        <begin position="2401"/>
        <end position="2460"/>
    </location>
</feature>
<keyword evidence="8 12" id="KW-0371">Homeobox</keyword>
<dbReference type="RefSeq" id="XP_029711724.2">
    <property type="nucleotide sequence ID" value="XM_029855864.2"/>
</dbReference>
<feature type="compositionally biased region" description="Gly residues" evidence="14">
    <location>
        <begin position="1214"/>
        <end position="1224"/>
    </location>
</feature>
<dbReference type="PROSITE" id="PS00028">
    <property type="entry name" value="ZINC_FINGER_C2H2_1"/>
    <property type="match status" value="11"/>
</dbReference>
<evidence type="ECO:0000256" key="3">
    <source>
        <dbReference type="ARBA" id="ARBA00022737"/>
    </source>
</evidence>
<feature type="compositionally biased region" description="Polar residues" evidence="14">
    <location>
        <begin position="817"/>
        <end position="839"/>
    </location>
</feature>
<dbReference type="InterPro" id="IPR036236">
    <property type="entry name" value="Znf_C2H2_sf"/>
</dbReference>
<evidence type="ECO:0000256" key="12">
    <source>
        <dbReference type="PROSITE-ProRule" id="PRU00108"/>
    </source>
</evidence>
<evidence type="ECO:0000256" key="13">
    <source>
        <dbReference type="RuleBase" id="RU000682"/>
    </source>
</evidence>
<feature type="domain" description="C2H2-type" evidence="16">
    <location>
        <begin position="1630"/>
        <end position="1659"/>
    </location>
</feature>
<feature type="region of interest" description="Disordered" evidence="14">
    <location>
        <begin position="1864"/>
        <end position="1897"/>
    </location>
</feature>
<dbReference type="PANTHER" id="PTHR45891:SF3">
    <property type="entry name" value="ZINC FINGER PROTEIN 2"/>
    <property type="match status" value="1"/>
</dbReference>
<keyword evidence="4 11" id="KW-0863">Zinc-finger</keyword>
<feature type="compositionally biased region" description="Basic and acidic residues" evidence="14">
    <location>
        <begin position="1588"/>
        <end position="1605"/>
    </location>
</feature>
<feature type="region of interest" description="Disordered" evidence="14">
    <location>
        <begin position="806"/>
        <end position="854"/>
    </location>
</feature>
<dbReference type="SUPFAM" id="SSF57667">
    <property type="entry name" value="beta-beta-alpha zinc fingers"/>
    <property type="match status" value="3"/>
</dbReference>
<dbReference type="SMART" id="SM00389">
    <property type="entry name" value="HOX"/>
    <property type="match status" value="2"/>
</dbReference>
<feature type="domain" description="C2H2-type" evidence="16">
    <location>
        <begin position="2480"/>
        <end position="2507"/>
    </location>
</feature>
<feature type="compositionally biased region" description="Low complexity" evidence="14">
    <location>
        <begin position="77"/>
        <end position="92"/>
    </location>
</feature>
<proteinExistence type="predicted"/>
<feature type="domain" description="C2H2-type" evidence="16">
    <location>
        <begin position="571"/>
        <end position="599"/>
    </location>
</feature>
<keyword evidence="3" id="KW-0677">Repeat</keyword>
<feature type="region of interest" description="Disordered" evidence="14">
    <location>
        <begin position="2209"/>
        <end position="2231"/>
    </location>
</feature>
<evidence type="ECO:0000256" key="6">
    <source>
        <dbReference type="ARBA" id="ARBA00023015"/>
    </source>
</evidence>
<dbReference type="InterPro" id="IPR001356">
    <property type="entry name" value="HD"/>
</dbReference>
<evidence type="ECO:0000256" key="4">
    <source>
        <dbReference type="ARBA" id="ARBA00022771"/>
    </source>
</evidence>
<evidence type="ECO:0000256" key="5">
    <source>
        <dbReference type="ARBA" id="ARBA00022833"/>
    </source>
</evidence>
<feature type="domain" description="Homeobox" evidence="15">
    <location>
        <begin position="2399"/>
        <end position="2459"/>
    </location>
</feature>
<feature type="compositionally biased region" description="Basic and acidic residues" evidence="14">
    <location>
        <begin position="2539"/>
        <end position="2553"/>
    </location>
</feature>
<feature type="compositionally biased region" description="Low complexity" evidence="14">
    <location>
        <begin position="205"/>
        <end position="218"/>
    </location>
</feature>
<feature type="domain" description="Homeobox" evidence="15">
    <location>
        <begin position="2123"/>
        <end position="2183"/>
    </location>
</feature>
<dbReference type="SMART" id="SM00355">
    <property type="entry name" value="ZnF_C2H2"/>
    <property type="match status" value="17"/>
</dbReference>
<dbReference type="CDD" id="cd00086">
    <property type="entry name" value="homeodomain"/>
    <property type="match status" value="2"/>
</dbReference>
<feature type="region of interest" description="Disordered" evidence="14">
    <location>
        <begin position="2524"/>
        <end position="2553"/>
    </location>
</feature>
<evidence type="ECO:0000256" key="14">
    <source>
        <dbReference type="SAM" id="MobiDB-lite"/>
    </source>
</evidence>
<dbReference type="Pfam" id="PF00096">
    <property type="entry name" value="zf-C2H2"/>
    <property type="match status" value="3"/>
</dbReference>
<protein>
    <submittedName>
        <fullName evidence="17">Uncharacterized protein</fullName>
    </submittedName>
</protein>
<dbReference type="PROSITE" id="PS50157">
    <property type="entry name" value="ZINC_FINGER_C2H2_2"/>
    <property type="match status" value="7"/>
</dbReference>
<evidence type="ECO:0000313" key="18">
    <source>
        <dbReference type="Proteomes" id="UP000069940"/>
    </source>
</evidence>
<evidence type="ECO:0000256" key="2">
    <source>
        <dbReference type="ARBA" id="ARBA00022723"/>
    </source>
</evidence>
<name>A0ABM1Y303_AEDAL</name>
<dbReference type="InterPro" id="IPR051968">
    <property type="entry name" value="ZnFinger_Homeobox_TR"/>
</dbReference>
<dbReference type="PANTHER" id="PTHR45891">
    <property type="entry name" value="ZINC FINGER HOMEOBOX PROTEIN"/>
    <property type="match status" value="1"/>
</dbReference>